<dbReference type="FunFam" id="2.60.40.150:FF:000003">
    <property type="entry name" value="Regulating synaptic membrane exocytosis protein 2"/>
    <property type="match status" value="1"/>
</dbReference>
<evidence type="ECO:0008006" key="14">
    <source>
        <dbReference type="Google" id="ProtNLM"/>
    </source>
</evidence>
<feature type="compositionally biased region" description="Polar residues" evidence="8">
    <location>
        <begin position="1242"/>
        <end position="1255"/>
    </location>
</feature>
<keyword evidence="5" id="KW-0770">Synapse</keyword>
<dbReference type="Gene3D" id="2.60.40.150">
    <property type="entry name" value="C2 domain"/>
    <property type="match status" value="2"/>
</dbReference>
<feature type="region of interest" description="Disordered" evidence="8">
    <location>
        <begin position="1019"/>
        <end position="1069"/>
    </location>
</feature>
<dbReference type="CDD" id="cd04031">
    <property type="entry name" value="C2A_RIM1alpha"/>
    <property type="match status" value="1"/>
</dbReference>
<dbReference type="GO" id="GO:0048167">
    <property type="term" value="P:regulation of synaptic plasticity"/>
    <property type="evidence" value="ECO:0007669"/>
    <property type="project" value="TreeGrafter"/>
</dbReference>
<feature type="region of interest" description="Disordered" evidence="8">
    <location>
        <begin position="111"/>
        <end position="205"/>
    </location>
</feature>
<feature type="compositionally biased region" description="Gly residues" evidence="8">
    <location>
        <begin position="237"/>
        <end position="252"/>
    </location>
</feature>
<feature type="compositionally biased region" description="Low complexity" evidence="8">
    <location>
        <begin position="259"/>
        <end position="288"/>
    </location>
</feature>
<keyword evidence="2" id="KW-0677">Repeat</keyword>
<dbReference type="EMBL" id="BLKM01012995">
    <property type="protein sequence ID" value="GFG38738.1"/>
    <property type="molecule type" value="Genomic_DNA"/>
</dbReference>
<dbReference type="GO" id="GO:0050806">
    <property type="term" value="P:positive regulation of synaptic transmission"/>
    <property type="evidence" value="ECO:0007669"/>
    <property type="project" value="TreeGrafter"/>
</dbReference>
<feature type="compositionally biased region" description="Basic and acidic residues" evidence="8">
    <location>
        <begin position="302"/>
        <end position="311"/>
    </location>
</feature>
<evidence type="ECO:0000256" key="5">
    <source>
        <dbReference type="ARBA" id="ARBA00023018"/>
    </source>
</evidence>
<organism evidence="12 13">
    <name type="scientific">Coptotermes formosanus</name>
    <name type="common">Formosan subterranean termite</name>
    <dbReference type="NCBI Taxonomy" id="36987"/>
    <lineage>
        <taxon>Eukaryota</taxon>
        <taxon>Metazoa</taxon>
        <taxon>Ecdysozoa</taxon>
        <taxon>Arthropoda</taxon>
        <taxon>Hexapoda</taxon>
        <taxon>Insecta</taxon>
        <taxon>Pterygota</taxon>
        <taxon>Neoptera</taxon>
        <taxon>Polyneoptera</taxon>
        <taxon>Dictyoptera</taxon>
        <taxon>Blattodea</taxon>
        <taxon>Blattoidea</taxon>
        <taxon>Termitoidae</taxon>
        <taxon>Rhinotermitidae</taxon>
        <taxon>Coptotermes</taxon>
    </lineage>
</organism>
<dbReference type="GO" id="GO:0042391">
    <property type="term" value="P:regulation of membrane potential"/>
    <property type="evidence" value="ECO:0007669"/>
    <property type="project" value="TreeGrafter"/>
</dbReference>
<dbReference type="OrthoDB" id="420032at2759"/>
<feature type="compositionally biased region" description="Low complexity" evidence="8">
    <location>
        <begin position="813"/>
        <end position="822"/>
    </location>
</feature>
<feature type="region of interest" description="Disordered" evidence="8">
    <location>
        <begin position="237"/>
        <end position="360"/>
    </location>
</feature>
<keyword evidence="3 7" id="KW-0863">Zinc-finger</keyword>
<dbReference type="InterPro" id="IPR000008">
    <property type="entry name" value="C2_dom"/>
</dbReference>
<dbReference type="GO" id="GO:0042734">
    <property type="term" value="C:presynaptic membrane"/>
    <property type="evidence" value="ECO:0007669"/>
    <property type="project" value="TreeGrafter"/>
</dbReference>
<feature type="compositionally biased region" description="Basic and acidic residues" evidence="8">
    <location>
        <begin position="122"/>
        <end position="139"/>
    </location>
</feature>
<dbReference type="InterPro" id="IPR017455">
    <property type="entry name" value="Znf_FYVE-rel"/>
</dbReference>
<dbReference type="Pfam" id="PF00168">
    <property type="entry name" value="C2"/>
    <property type="match status" value="2"/>
</dbReference>
<reference evidence="13" key="1">
    <citation type="submission" date="2020-01" db="EMBL/GenBank/DDBJ databases">
        <title>Draft genome sequence of the Termite Coptotermes fromosanus.</title>
        <authorList>
            <person name="Itakura S."/>
            <person name="Yosikawa Y."/>
            <person name="Umezawa K."/>
        </authorList>
    </citation>
    <scope>NUCLEOTIDE SEQUENCE [LARGE SCALE GENOMIC DNA]</scope>
</reference>
<feature type="compositionally biased region" description="Polar residues" evidence="8">
    <location>
        <begin position="152"/>
        <end position="170"/>
    </location>
</feature>
<evidence type="ECO:0000256" key="6">
    <source>
        <dbReference type="ARBA" id="ARBA00034103"/>
    </source>
</evidence>
<feature type="compositionally biased region" description="Low complexity" evidence="8">
    <location>
        <begin position="1117"/>
        <end position="1128"/>
    </location>
</feature>
<dbReference type="InterPro" id="IPR011011">
    <property type="entry name" value="Znf_FYVE_PHD"/>
</dbReference>
<feature type="compositionally biased region" description="Basic and acidic residues" evidence="8">
    <location>
        <begin position="1026"/>
        <end position="1039"/>
    </location>
</feature>
<feature type="region of interest" description="Disordered" evidence="8">
    <location>
        <begin position="1082"/>
        <end position="1256"/>
    </location>
</feature>
<comment type="subcellular location">
    <subcellularLocation>
        <location evidence="6">Synapse</location>
    </subcellularLocation>
</comment>
<feature type="compositionally biased region" description="Low complexity" evidence="8">
    <location>
        <begin position="1212"/>
        <end position="1225"/>
    </location>
</feature>
<evidence type="ECO:0000256" key="1">
    <source>
        <dbReference type="ARBA" id="ARBA00022723"/>
    </source>
</evidence>
<dbReference type="CDD" id="cd04028">
    <property type="entry name" value="C2B_RIM1alpha"/>
    <property type="match status" value="1"/>
</dbReference>
<feature type="compositionally biased region" description="Polar residues" evidence="8">
    <location>
        <begin position="911"/>
        <end position="921"/>
    </location>
</feature>
<gene>
    <name evidence="12" type="ORF">Cfor_07042</name>
</gene>
<dbReference type="SMART" id="SM00239">
    <property type="entry name" value="C2"/>
    <property type="match status" value="2"/>
</dbReference>
<dbReference type="Gene3D" id="3.30.40.10">
    <property type="entry name" value="Zinc/RING finger domain, C3HC4 (zinc finger)"/>
    <property type="match status" value="1"/>
</dbReference>
<feature type="domain" description="C2" evidence="9">
    <location>
        <begin position="658"/>
        <end position="780"/>
    </location>
</feature>
<dbReference type="InterPro" id="IPR039032">
    <property type="entry name" value="Rim-like"/>
</dbReference>
<evidence type="ECO:0000313" key="12">
    <source>
        <dbReference type="EMBL" id="GFG38738.1"/>
    </source>
</evidence>
<dbReference type="InterPro" id="IPR035892">
    <property type="entry name" value="C2_domain_sf"/>
</dbReference>
<dbReference type="GO" id="GO:0044325">
    <property type="term" value="F:transmembrane transporter binding"/>
    <property type="evidence" value="ECO:0007669"/>
    <property type="project" value="TreeGrafter"/>
</dbReference>
<feature type="compositionally biased region" description="Basic and acidic residues" evidence="8">
    <location>
        <begin position="350"/>
        <end position="360"/>
    </location>
</feature>
<dbReference type="Proteomes" id="UP000502823">
    <property type="component" value="Unassembled WGS sequence"/>
</dbReference>
<feature type="domain" description="FYVE-type" evidence="11">
    <location>
        <begin position="31"/>
        <end position="81"/>
    </location>
</feature>
<evidence type="ECO:0000256" key="7">
    <source>
        <dbReference type="PROSITE-ProRule" id="PRU00091"/>
    </source>
</evidence>
<feature type="domain" description="C2" evidence="9">
    <location>
        <begin position="1309"/>
        <end position="1428"/>
    </location>
</feature>
<dbReference type="GO" id="GO:0048788">
    <property type="term" value="C:cytoskeleton of presynaptic active zone"/>
    <property type="evidence" value="ECO:0007669"/>
    <property type="project" value="TreeGrafter"/>
</dbReference>
<evidence type="ECO:0000256" key="8">
    <source>
        <dbReference type="SAM" id="MobiDB-lite"/>
    </source>
</evidence>
<dbReference type="PROSITE" id="PS50106">
    <property type="entry name" value="PDZ"/>
    <property type="match status" value="1"/>
</dbReference>
<dbReference type="FunFam" id="2.30.42.10:FF:000003">
    <property type="entry name" value="Regulating synaptic membrane exocytosis protein 1, putative"/>
    <property type="match status" value="1"/>
</dbReference>
<dbReference type="SUPFAM" id="SSF57903">
    <property type="entry name" value="FYVE/PHD zinc finger"/>
    <property type="match status" value="1"/>
</dbReference>
<feature type="region of interest" description="Disordered" evidence="8">
    <location>
        <begin position="618"/>
        <end position="654"/>
    </location>
</feature>
<comment type="caution">
    <text evidence="12">The sequence shown here is derived from an EMBL/GenBank/DDBJ whole genome shotgun (WGS) entry which is preliminary data.</text>
</comment>
<dbReference type="PROSITE" id="PS50004">
    <property type="entry name" value="C2"/>
    <property type="match status" value="2"/>
</dbReference>
<keyword evidence="13" id="KW-1185">Reference proteome</keyword>
<keyword evidence="1" id="KW-0479">Metal-binding</keyword>
<dbReference type="CDD" id="cd06714">
    <property type="entry name" value="PDZ_RIM-like"/>
    <property type="match status" value="1"/>
</dbReference>
<evidence type="ECO:0000313" key="13">
    <source>
        <dbReference type="Proteomes" id="UP000502823"/>
    </source>
</evidence>
<dbReference type="InParanoid" id="A0A6L2Q7E9"/>
<protein>
    <recommendedName>
        <fullName evidence="14">Regulating synaptic membrane exocytosis protein 2</fullName>
    </recommendedName>
</protein>
<feature type="compositionally biased region" description="Basic and acidic residues" evidence="8">
    <location>
        <begin position="868"/>
        <end position="877"/>
    </location>
</feature>
<dbReference type="SUPFAM" id="SSF49562">
    <property type="entry name" value="C2 domain (Calcium/lipid-binding domain, CaLB)"/>
    <property type="match status" value="2"/>
</dbReference>
<dbReference type="SUPFAM" id="SSF50156">
    <property type="entry name" value="PDZ domain-like"/>
    <property type="match status" value="1"/>
</dbReference>
<dbReference type="InterPro" id="IPR054386">
    <property type="entry name" value="RIM_Znf"/>
</dbReference>
<dbReference type="PANTHER" id="PTHR12157">
    <property type="entry name" value="REGULATING SYNAPTIC MEMBRANE EXOCYTOSIS PROTEIN"/>
    <property type="match status" value="1"/>
</dbReference>
<dbReference type="FunCoup" id="A0A6L2Q7E9">
    <property type="interactions" value="133"/>
</dbReference>
<evidence type="ECO:0000256" key="4">
    <source>
        <dbReference type="ARBA" id="ARBA00022833"/>
    </source>
</evidence>
<dbReference type="SMART" id="SM00228">
    <property type="entry name" value="PDZ"/>
    <property type="match status" value="1"/>
</dbReference>
<proteinExistence type="predicted"/>
<name>A0A6L2Q7E9_COPFO</name>
<evidence type="ECO:0000259" key="10">
    <source>
        <dbReference type="PROSITE" id="PS50106"/>
    </source>
</evidence>
<accession>A0A6L2Q7E9</accession>
<dbReference type="Pfam" id="PF22601">
    <property type="entry name" value="RIM2a_ZnF"/>
    <property type="match status" value="1"/>
</dbReference>
<dbReference type="GO" id="GO:0008270">
    <property type="term" value="F:zinc ion binding"/>
    <property type="evidence" value="ECO:0007669"/>
    <property type="project" value="UniProtKB-KW"/>
</dbReference>
<dbReference type="Gene3D" id="2.30.42.10">
    <property type="match status" value="1"/>
</dbReference>
<feature type="region of interest" description="Disordered" evidence="8">
    <location>
        <begin position="791"/>
        <end position="989"/>
    </location>
</feature>
<feature type="compositionally biased region" description="Polar residues" evidence="8">
    <location>
        <begin position="1129"/>
        <end position="1139"/>
    </location>
</feature>
<evidence type="ECO:0000259" key="11">
    <source>
        <dbReference type="PROSITE" id="PS50178"/>
    </source>
</evidence>
<dbReference type="PANTHER" id="PTHR12157:SF21">
    <property type="entry name" value="RAB3 INTERACTING MOLECULE, ISOFORM F"/>
    <property type="match status" value="1"/>
</dbReference>
<dbReference type="InterPro" id="IPR036034">
    <property type="entry name" value="PDZ_sf"/>
</dbReference>
<keyword evidence="4" id="KW-0862">Zinc</keyword>
<feature type="region of interest" description="Disordered" evidence="8">
    <location>
        <begin position="411"/>
        <end position="477"/>
    </location>
</feature>
<dbReference type="PROSITE" id="PS50178">
    <property type="entry name" value="ZF_FYVE"/>
    <property type="match status" value="1"/>
</dbReference>
<dbReference type="Pfam" id="PF00595">
    <property type="entry name" value="PDZ"/>
    <property type="match status" value="1"/>
</dbReference>
<dbReference type="GO" id="GO:0031267">
    <property type="term" value="F:small GTPase binding"/>
    <property type="evidence" value="ECO:0007669"/>
    <property type="project" value="InterPro"/>
</dbReference>
<feature type="non-terminal residue" evidence="12">
    <location>
        <position position="1"/>
    </location>
</feature>
<sequence>RKQDEVQVLEDTIRQRSEQQKKAGVELDATCHICLKTKFADGVGHICNYCNIRCCARCGGKVTLRSNKVIWVCILCRKKQELLSKTGQWINKGMATGDAIMRRIEADLHQPEDITPTLTTPIDKRPKLERAHSAAEKENVPLARSGSGLRRQYSQQEQTTTSGRRMSASDSGVDVISPSQRLSGRAREPSVERGQSFQQQYHEDDPRYYRSELEGLMRSHQQQQQQQQAYQHLHGTGLYGGEMVHGGSGSGGKAHAHHPSSTASQQSQQQLVTSSRHLPQSQQQSFSSSDDELRSTPECTSCEEHDSEKGKYRNSHFHSHNSREGTRHSNNAANIRHHSKNASSDNARTSSKEVPQEKFPRDLNDYRDRYFAFRNRIVKEVSELWEREENSASDSRRFTERRKKTVRFDRPVPVDRHCHQQPHPQDWSHTFGRWASDRQSSQDSQTKDSGIDTSSTFTSSEDSNRGEGPKHPLSWQISADGTRMIGHMILKKTVREGVGPTSSAAILGLKVVGGKLLENGGRGALIEKVKKGSTADVEGQLRPGDEVIEWNGRSLQGKSFQEVYDIIAESKQEPQVELIVSRVLGTRQTPQAQWGHAYTSPTSVHKGNVRETDINVYDSGRRDKPSVLVTSPGSPELHIPHRSARPPRLGSSPTISNVGGRLQVKLWFDSGALQLVVTVASAAGLTPRSNGQPRNPYAKLFLLPDRSEKSKRRTKTLANTNDPKWNQTFIYSSIRRADLKLRVLEVTIWDYVRYGANDFLGEVVVELSEAPLNEEPVWYYLSAHEEILAHPHPRHGDVDPTDMELALTPTDHLSPPSTTSRLSDSDTSECDLEDGLSGVGARERRVADGASISSVGSSSSPPPEIETQEPRRSRRDMSPQGRKRAAVMTSRDKMISYQPQRKVSCVDSMMGQRSHSAAPTDSPSLHSRSRSKSPRRMGDHRSLSPPEGRIRLHGQPIPSHAYVPRFSRSATATPTGSPKKRQLPQIPPALQKALKERVTQDLEDRARMMKQRMKVMQDMRGSGMGRWERSYSGRSDSDLPSHSTMSSADHKVRIPHSLSPDKDVMGDFGDSDIESVVSITSSAFSTQSERPRGSRGLSDYGSSSGGGGVQRMGMHHSGAQGANSSSGNKRNTFTRSLSNADVPPDEKADGSLSDTAVGHIHGMDGSRRKMVGSSERSGKPTGGGGSGSCQFVGLGKKSSSTSQLSATEGGTRNRSSPSSKSIQRSQEVVPPLRCHNNPFVAPSTSHHLPSKNFTTGEVGASSLNSISSSEGSTWSPSLRLAQDGGQLSDFIDGLGPGQLVGRQVLGAPALGDIQLSMCYQKGYLEVEVIRARGLQARQGSKVLPAPYVKVYLVSGKKCIAKAKTATARRTLDPLYQQQLAFREPFQGCILQVTVWGDYGRIEGKKVFMGVAQIMLDDLNLSNIVIGWYKLFGTTSLVLEGSLLCEI</sequence>
<evidence type="ECO:0000256" key="2">
    <source>
        <dbReference type="ARBA" id="ARBA00022737"/>
    </source>
</evidence>
<feature type="domain" description="PDZ" evidence="10">
    <location>
        <begin position="487"/>
        <end position="582"/>
    </location>
</feature>
<dbReference type="GO" id="GO:0048791">
    <property type="term" value="P:calcium ion-regulated exocytosis of neurotransmitter"/>
    <property type="evidence" value="ECO:0007669"/>
    <property type="project" value="TreeGrafter"/>
</dbReference>
<dbReference type="InterPro" id="IPR001478">
    <property type="entry name" value="PDZ"/>
</dbReference>
<evidence type="ECO:0000259" key="9">
    <source>
        <dbReference type="PROSITE" id="PS50004"/>
    </source>
</evidence>
<dbReference type="FunFam" id="2.60.40.150:FF:000188">
    <property type="entry name" value="Uncharacterized protein, isoform D"/>
    <property type="match status" value="1"/>
</dbReference>
<evidence type="ECO:0000256" key="3">
    <source>
        <dbReference type="ARBA" id="ARBA00022771"/>
    </source>
</evidence>
<dbReference type="InterPro" id="IPR013083">
    <property type="entry name" value="Znf_RING/FYVE/PHD"/>
</dbReference>
<feature type="compositionally biased region" description="Polar residues" evidence="8">
    <location>
        <begin position="1197"/>
        <end position="1210"/>
    </location>
</feature>